<dbReference type="AlphaFoldDB" id="A0A846QH59"/>
<dbReference type="Gene3D" id="3.40.50.300">
    <property type="entry name" value="P-loop containing nucleotide triphosphate hydrolases"/>
    <property type="match status" value="2"/>
</dbReference>
<dbReference type="GO" id="GO:0016787">
    <property type="term" value="F:hydrolase activity"/>
    <property type="evidence" value="ECO:0007669"/>
    <property type="project" value="UniProtKB-KW"/>
</dbReference>
<dbReference type="CDD" id="cd17990">
    <property type="entry name" value="DEXHc_HrpB"/>
    <property type="match status" value="1"/>
</dbReference>
<protein>
    <submittedName>
        <fullName evidence="8">ATP-dependent helicase HrpB</fullName>
        <ecNumber evidence="8">3.6.4.13</ecNumber>
    </submittedName>
</protein>
<feature type="compositionally biased region" description="Basic and acidic residues" evidence="5">
    <location>
        <begin position="313"/>
        <end position="326"/>
    </location>
</feature>
<dbReference type="Pfam" id="PF08482">
    <property type="entry name" value="HrpB_C"/>
    <property type="match status" value="1"/>
</dbReference>
<dbReference type="InterPro" id="IPR027417">
    <property type="entry name" value="P-loop_NTPase"/>
</dbReference>
<dbReference type="RefSeq" id="WP_167940607.1">
    <property type="nucleotide sequence ID" value="NZ_JAATJA010000001.1"/>
</dbReference>
<dbReference type="GO" id="GO:0005524">
    <property type="term" value="F:ATP binding"/>
    <property type="evidence" value="ECO:0007669"/>
    <property type="project" value="UniProtKB-KW"/>
</dbReference>
<dbReference type="GO" id="GO:0003676">
    <property type="term" value="F:nucleic acid binding"/>
    <property type="evidence" value="ECO:0007669"/>
    <property type="project" value="InterPro"/>
</dbReference>
<evidence type="ECO:0000256" key="3">
    <source>
        <dbReference type="ARBA" id="ARBA00022806"/>
    </source>
</evidence>
<dbReference type="PIRSF" id="PIRSF005496">
    <property type="entry name" value="ATP_hel_hrpB"/>
    <property type="match status" value="1"/>
</dbReference>
<dbReference type="SMART" id="SM00490">
    <property type="entry name" value="HELICc"/>
    <property type="match status" value="1"/>
</dbReference>
<evidence type="ECO:0000256" key="1">
    <source>
        <dbReference type="ARBA" id="ARBA00022741"/>
    </source>
</evidence>
<dbReference type="InterPro" id="IPR011545">
    <property type="entry name" value="DEAD/DEAH_box_helicase_dom"/>
</dbReference>
<dbReference type="PROSITE" id="PS51194">
    <property type="entry name" value="HELICASE_CTER"/>
    <property type="match status" value="1"/>
</dbReference>
<evidence type="ECO:0000259" key="7">
    <source>
        <dbReference type="PROSITE" id="PS51194"/>
    </source>
</evidence>
<dbReference type="CDD" id="cd18791">
    <property type="entry name" value="SF2_C_RHA"/>
    <property type="match status" value="1"/>
</dbReference>
<comment type="caution">
    <text evidence="8">The sequence shown here is derived from an EMBL/GenBank/DDBJ whole genome shotgun (WGS) entry which is preliminary data.</text>
</comment>
<feature type="domain" description="Helicase ATP-binding" evidence="6">
    <location>
        <begin position="17"/>
        <end position="181"/>
    </location>
</feature>
<dbReference type="EMBL" id="JAATJA010000001">
    <property type="protein sequence ID" value="NJB67561.1"/>
    <property type="molecule type" value="Genomic_DNA"/>
</dbReference>
<dbReference type="InterPro" id="IPR048333">
    <property type="entry name" value="HA2_WH"/>
</dbReference>
<dbReference type="SMART" id="SM00487">
    <property type="entry name" value="DEXDc"/>
    <property type="match status" value="1"/>
</dbReference>
<evidence type="ECO:0000256" key="2">
    <source>
        <dbReference type="ARBA" id="ARBA00022801"/>
    </source>
</evidence>
<keyword evidence="2 8" id="KW-0378">Hydrolase</keyword>
<dbReference type="InterPro" id="IPR007502">
    <property type="entry name" value="Helicase-assoc_dom"/>
</dbReference>
<name>A0A846QH59_9BACT</name>
<dbReference type="InterPro" id="IPR014001">
    <property type="entry name" value="Helicase_ATP-bd"/>
</dbReference>
<dbReference type="Gene3D" id="1.20.120.1080">
    <property type="match status" value="1"/>
</dbReference>
<organism evidence="8 9">
    <name type="scientific">Desulfobaculum xiamenense</name>
    <dbReference type="NCBI Taxonomy" id="995050"/>
    <lineage>
        <taxon>Bacteria</taxon>
        <taxon>Pseudomonadati</taxon>
        <taxon>Thermodesulfobacteriota</taxon>
        <taxon>Desulfovibrionia</taxon>
        <taxon>Desulfovibrionales</taxon>
        <taxon>Desulfovibrionaceae</taxon>
        <taxon>Desulfobaculum</taxon>
    </lineage>
</organism>
<feature type="domain" description="Helicase C-terminal" evidence="7">
    <location>
        <begin position="208"/>
        <end position="373"/>
    </location>
</feature>
<dbReference type="EC" id="3.6.4.13" evidence="8"/>
<dbReference type="PANTHER" id="PTHR43519:SF1">
    <property type="entry name" value="ATP-DEPENDENT RNA HELICASE HRPB"/>
    <property type="match status" value="1"/>
</dbReference>
<evidence type="ECO:0000313" key="8">
    <source>
        <dbReference type="EMBL" id="NJB67561.1"/>
    </source>
</evidence>
<evidence type="ECO:0000256" key="5">
    <source>
        <dbReference type="SAM" id="MobiDB-lite"/>
    </source>
</evidence>
<gene>
    <name evidence="8" type="ORF">GGQ74_001201</name>
</gene>
<evidence type="ECO:0000313" key="9">
    <source>
        <dbReference type="Proteomes" id="UP000580856"/>
    </source>
</evidence>
<dbReference type="InterPro" id="IPR010225">
    <property type="entry name" value="HrpB"/>
</dbReference>
<dbReference type="InterPro" id="IPR049614">
    <property type="entry name" value="HrpB_DEXH"/>
</dbReference>
<keyword evidence="4" id="KW-0067">ATP-binding</keyword>
<dbReference type="Pfam" id="PF00271">
    <property type="entry name" value="Helicase_C"/>
    <property type="match status" value="1"/>
</dbReference>
<proteinExistence type="predicted"/>
<dbReference type="InterPro" id="IPR001650">
    <property type="entry name" value="Helicase_C-like"/>
</dbReference>
<keyword evidence="9" id="KW-1185">Reference proteome</keyword>
<dbReference type="SMART" id="SM00847">
    <property type="entry name" value="HA2"/>
    <property type="match status" value="1"/>
</dbReference>
<dbReference type="InterPro" id="IPR013689">
    <property type="entry name" value="RNA_helicase_ATP-dep_HrpB_C"/>
</dbReference>
<dbReference type="Proteomes" id="UP000580856">
    <property type="component" value="Unassembled WGS sequence"/>
</dbReference>
<reference evidence="8 9" key="1">
    <citation type="submission" date="2020-03" db="EMBL/GenBank/DDBJ databases">
        <title>Genomic Encyclopedia of Type Strains, Phase IV (KMG-IV): sequencing the most valuable type-strain genomes for metagenomic binning, comparative biology and taxonomic classification.</title>
        <authorList>
            <person name="Goeker M."/>
        </authorList>
    </citation>
    <scope>NUCLEOTIDE SEQUENCE [LARGE SCALE GENOMIC DNA]</scope>
    <source>
        <strain evidence="8 9">DSM 24233</strain>
    </source>
</reference>
<keyword evidence="3 8" id="KW-0347">Helicase</keyword>
<evidence type="ECO:0000259" key="6">
    <source>
        <dbReference type="PROSITE" id="PS51192"/>
    </source>
</evidence>
<dbReference type="SUPFAM" id="SSF52540">
    <property type="entry name" value="P-loop containing nucleoside triphosphate hydrolases"/>
    <property type="match status" value="2"/>
</dbReference>
<dbReference type="PANTHER" id="PTHR43519">
    <property type="entry name" value="ATP-DEPENDENT RNA HELICASE HRPB"/>
    <property type="match status" value="1"/>
</dbReference>
<dbReference type="FunFam" id="3.40.50.300:FF:002125">
    <property type="entry name" value="ATP-dependent helicase HrpB"/>
    <property type="match status" value="1"/>
</dbReference>
<dbReference type="GO" id="GO:0003724">
    <property type="term" value="F:RNA helicase activity"/>
    <property type="evidence" value="ECO:0007669"/>
    <property type="project" value="UniProtKB-EC"/>
</dbReference>
<evidence type="ECO:0000256" key="4">
    <source>
        <dbReference type="ARBA" id="ARBA00022840"/>
    </source>
</evidence>
<keyword evidence="1" id="KW-0547">Nucleotide-binding</keyword>
<accession>A0A846QH59</accession>
<dbReference type="Pfam" id="PF04408">
    <property type="entry name" value="WHD_HA2"/>
    <property type="match status" value="1"/>
</dbReference>
<dbReference type="PROSITE" id="PS51192">
    <property type="entry name" value="HELICASE_ATP_BIND_1"/>
    <property type="match status" value="1"/>
</dbReference>
<sequence length="817" mass="88656">MPTLQHLPIDDILPDLRACLASGQCAVLHAPPGAGKTTRVPLALRHEPWLYGKRIVMLEPRRLAARSAARFMARQLGERIGETVGYRMRMDTRIGPGTRIEVVTEGVLTRMLQADPELTGIGCIIFDEFHERSLHADLGLALAIECRDALRDDLRLVVMSATLDSAPVAALLGGCPILTSQGRSFPVETVFLPPVRKDADVAEHVALAVRRALAEEDGSILAFLPGAAEIRRTGMLLSDIPAEVASVHQLYGTLAQSAQDAAIAPAAPGTRKVVLASAIAETSLTIEGIRVVVDGGLARVPRFDPGSGMTRLTTERVSRASADQRRGRAGRLGPGVCYRLWSAGEDSLLKAFPAPEIQEADLAPLALELALWGVTDPAAMAWLDTPPAGNMGQARDLLRSLGALDTADAVTPRGRAMAALPLHPRLSHMVLTARQIGHGRTACMMAALLTERDATPGGADLRRRMGNAVAAARTPANAPQWRTILESAARIARMTGVNPRERIDAEASGMVLGLAYPDRIAQRTGAGTFRLSCGRAAWLPEDDPLAHEEFLCVADLDGNASRARIWRAAPVLRDELESIFEGDIVDDTFVVWDARTEAVSARRQRQLRKLVLADAPLQSAALGDVSAAVVEGIRSIGLHCLPWDDATRDWRARVNFLRGLDTPDESPWPDVSDAALLAGLEDWLAPFLTGITRRSHFKRMDLAAALRSLLPWDMQRRLDREAPAHLTLPSGWRARIDYAPESGPVLLVKLQKMFGVLATPTIANGRYALTVHLLSPAGRPLQITRDLEGFWKNGYRAVKAEMKGRYPKHPWPDDPLA</sequence>
<dbReference type="NCBIfam" id="TIGR01970">
    <property type="entry name" value="DEAH_box_HrpB"/>
    <property type="match status" value="1"/>
</dbReference>
<dbReference type="Pfam" id="PF00270">
    <property type="entry name" value="DEAD"/>
    <property type="match status" value="1"/>
</dbReference>
<feature type="region of interest" description="Disordered" evidence="5">
    <location>
        <begin position="308"/>
        <end position="328"/>
    </location>
</feature>